<organism evidence="2 3">
    <name type="scientific">Forsythia ovata</name>
    <dbReference type="NCBI Taxonomy" id="205694"/>
    <lineage>
        <taxon>Eukaryota</taxon>
        <taxon>Viridiplantae</taxon>
        <taxon>Streptophyta</taxon>
        <taxon>Embryophyta</taxon>
        <taxon>Tracheophyta</taxon>
        <taxon>Spermatophyta</taxon>
        <taxon>Magnoliopsida</taxon>
        <taxon>eudicotyledons</taxon>
        <taxon>Gunneridae</taxon>
        <taxon>Pentapetalae</taxon>
        <taxon>asterids</taxon>
        <taxon>lamiids</taxon>
        <taxon>Lamiales</taxon>
        <taxon>Oleaceae</taxon>
        <taxon>Forsythieae</taxon>
        <taxon>Forsythia</taxon>
    </lineage>
</organism>
<keyword evidence="1" id="KW-0812">Transmembrane</keyword>
<evidence type="ECO:0000313" key="3">
    <source>
        <dbReference type="Proteomes" id="UP001604277"/>
    </source>
</evidence>
<reference evidence="3" key="1">
    <citation type="submission" date="2024-07" db="EMBL/GenBank/DDBJ databases">
        <title>Two chromosome-level genome assemblies of Korean endemic species Abeliophyllum distichum and Forsythia ovata (Oleaceae).</title>
        <authorList>
            <person name="Jang H."/>
        </authorList>
    </citation>
    <scope>NUCLEOTIDE SEQUENCE [LARGE SCALE GENOMIC DNA]</scope>
</reference>
<keyword evidence="1" id="KW-0472">Membrane</keyword>
<keyword evidence="3" id="KW-1185">Reference proteome</keyword>
<sequence>MATMETALTCNEYWEERLRTIMECACHCLNVRETTGFGFRESFQRMQWNEKMKILEGLNGLFVGVEGSEKNAVAETGENRQILGRWCFFFCLIGSGFAAVILGASLAI</sequence>
<dbReference type="AlphaFoldDB" id="A0ABD1PWE5"/>
<dbReference type="EMBL" id="JBFOLJ010000017">
    <property type="protein sequence ID" value="KAL2468260.1"/>
    <property type="molecule type" value="Genomic_DNA"/>
</dbReference>
<gene>
    <name evidence="2" type="ORF">Fot_51785</name>
</gene>
<protein>
    <submittedName>
        <fullName evidence="2">Uncharacterized protein</fullName>
    </submittedName>
</protein>
<evidence type="ECO:0000313" key="2">
    <source>
        <dbReference type="EMBL" id="KAL2468260.1"/>
    </source>
</evidence>
<keyword evidence="1" id="KW-1133">Transmembrane helix</keyword>
<comment type="caution">
    <text evidence="2">The sequence shown here is derived from an EMBL/GenBank/DDBJ whole genome shotgun (WGS) entry which is preliminary data.</text>
</comment>
<accession>A0ABD1PWE5</accession>
<proteinExistence type="predicted"/>
<feature type="transmembrane region" description="Helical" evidence="1">
    <location>
        <begin position="86"/>
        <end position="107"/>
    </location>
</feature>
<name>A0ABD1PWE5_9LAMI</name>
<evidence type="ECO:0000256" key="1">
    <source>
        <dbReference type="SAM" id="Phobius"/>
    </source>
</evidence>
<dbReference type="Proteomes" id="UP001604277">
    <property type="component" value="Unassembled WGS sequence"/>
</dbReference>